<reference evidence="2" key="1">
    <citation type="submission" date="2023-02" db="EMBL/GenBank/DDBJ databases">
        <title>Georgenia sp.10Sc9-8, isolated from a soil sample collected from the Taklamakan desert.</title>
        <authorList>
            <person name="Liu S."/>
        </authorList>
    </citation>
    <scope>NUCLEOTIDE SEQUENCE</scope>
    <source>
        <strain evidence="2">10Sc9-8</strain>
    </source>
</reference>
<evidence type="ECO:0000256" key="1">
    <source>
        <dbReference type="SAM" id="MobiDB-lite"/>
    </source>
</evidence>
<dbReference type="EMBL" id="JARACI010000925">
    <property type="protein sequence ID" value="MDD9206582.1"/>
    <property type="molecule type" value="Genomic_DNA"/>
</dbReference>
<evidence type="ECO:0000313" key="2">
    <source>
        <dbReference type="EMBL" id="MDD9206582.1"/>
    </source>
</evidence>
<gene>
    <name evidence="2" type="ORF">PU560_08905</name>
</gene>
<name>A0ABT5TX02_9MICO</name>
<sequence>MNATTTQGSTAVPPSTASSASAATPRSPGVTRTDLDGGQHIDVTAVGRLLDGRWAELRRASRDLALDPELQRDNTLGMAEHRERVLSQLHLLVTKGD</sequence>
<evidence type="ECO:0000313" key="3">
    <source>
        <dbReference type="Proteomes" id="UP001165561"/>
    </source>
</evidence>
<feature type="region of interest" description="Disordered" evidence="1">
    <location>
        <begin position="1"/>
        <end position="38"/>
    </location>
</feature>
<feature type="non-terminal residue" evidence="2">
    <location>
        <position position="97"/>
    </location>
</feature>
<dbReference type="Proteomes" id="UP001165561">
    <property type="component" value="Unassembled WGS sequence"/>
</dbReference>
<organism evidence="2 3">
    <name type="scientific">Georgenia halotolerans</name>
    <dbReference type="NCBI Taxonomy" id="3028317"/>
    <lineage>
        <taxon>Bacteria</taxon>
        <taxon>Bacillati</taxon>
        <taxon>Actinomycetota</taxon>
        <taxon>Actinomycetes</taxon>
        <taxon>Micrococcales</taxon>
        <taxon>Bogoriellaceae</taxon>
        <taxon>Georgenia</taxon>
    </lineage>
</organism>
<accession>A0ABT5TX02</accession>
<evidence type="ECO:0008006" key="4">
    <source>
        <dbReference type="Google" id="ProtNLM"/>
    </source>
</evidence>
<protein>
    <recommendedName>
        <fullName evidence="4">DUF222 domain-containing protein</fullName>
    </recommendedName>
</protein>
<keyword evidence="3" id="KW-1185">Reference proteome</keyword>
<feature type="compositionally biased region" description="Low complexity" evidence="1">
    <location>
        <begin position="9"/>
        <end position="25"/>
    </location>
</feature>
<proteinExistence type="predicted"/>
<comment type="caution">
    <text evidence="2">The sequence shown here is derived from an EMBL/GenBank/DDBJ whole genome shotgun (WGS) entry which is preliminary data.</text>
</comment>